<keyword evidence="1" id="KW-1133">Transmembrane helix</keyword>
<dbReference type="AlphaFoldDB" id="A0A3N0YFA7"/>
<organism evidence="3 4">
    <name type="scientific">Anabarilius grahami</name>
    <name type="common">Kanglang fish</name>
    <name type="synonym">Barilius grahami</name>
    <dbReference type="NCBI Taxonomy" id="495550"/>
    <lineage>
        <taxon>Eukaryota</taxon>
        <taxon>Metazoa</taxon>
        <taxon>Chordata</taxon>
        <taxon>Craniata</taxon>
        <taxon>Vertebrata</taxon>
        <taxon>Euteleostomi</taxon>
        <taxon>Actinopterygii</taxon>
        <taxon>Neopterygii</taxon>
        <taxon>Teleostei</taxon>
        <taxon>Ostariophysi</taxon>
        <taxon>Cypriniformes</taxon>
        <taxon>Xenocyprididae</taxon>
        <taxon>Xenocypridinae</taxon>
        <taxon>Xenocypridinae incertae sedis</taxon>
        <taxon>Anabarilius</taxon>
    </lineage>
</organism>
<feature type="transmembrane region" description="Helical" evidence="1">
    <location>
        <begin position="30"/>
        <end position="55"/>
    </location>
</feature>
<accession>A0A3N0YFA7</accession>
<evidence type="ECO:0000313" key="3">
    <source>
        <dbReference type="EMBL" id="ROL44945.1"/>
    </source>
</evidence>
<dbReference type="SMART" id="SM00092">
    <property type="entry name" value="RNAse_Pc"/>
    <property type="match status" value="1"/>
</dbReference>
<reference evidence="3 4" key="1">
    <citation type="submission" date="2018-10" db="EMBL/GenBank/DDBJ databases">
        <title>Genome assembly for a Yunnan-Guizhou Plateau 3E fish, Anabarilius grahami (Regan), and its evolutionary and genetic applications.</title>
        <authorList>
            <person name="Jiang W."/>
        </authorList>
    </citation>
    <scope>NUCLEOTIDE SEQUENCE [LARGE SCALE GENOMIC DNA]</scope>
    <source>
        <strain evidence="3">AG-KIZ</strain>
        <tissue evidence="3">Muscle</tissue>
    </source>
</reference>
<comment type="caution">
    <text evidence="3">The sequence shown here is derived from an EMBL/GenBank/DDBJ whole genome shotgun (WGS) entry which is preliminary data.</text>
</comment>
<sequence>MGWWRDAEDISMNRGGVVVKRDLSRFMNPLSHSGVCVMVWMKSAVVLMLFVTLVLSDGWDKGTFSYDKPEMFPDKPCQKSKKNNTYNIFTQRHILQVDFDTNSIEAWAKYLTTKKLCGRTKTKPQSFLHYKDTDRIKGICNNRGTIKEKNLCISDETFDVFIVQSSVKKGKCEVSFSKDKYYVIVACDVINNRCLPVHYDGQDKNRPSKPGQKCKPA</sequence>
<gene>
    <name evidence="3" type="ORF">DPX16_0653</name>
</gene>
<dbReference type="Proteomes" id="UP000281406">
    <property type="component" value="Unassembled WGS sequence"/>
</dbReference>
<protein>
    <recommendedName>
        <fullName evidence="2">Ribonuclease A-domain domain-containing protein</fullName>
    </recommendedName>
</protein>
<dbReference type="InterPro" id="IPR023412">
    <property type="entry name" value="RNaseA_domain"/>
</dbReference>
<dbReference type="InterPro" id="IPR036816">
    <property type="entry name" value="RNaseA-like_dom_sf"/>
</dbReference>
<keyword evidence="1" id="KW-0472">Membrane</keyword>
<dbReference type="OrthoDB" id="8892679at2759"/>
<dbReference type="Gene3D" id="3.10.130.10">
    <property type="entry name" value="Ribonuclease A-like domain"/>
    <property type="match status" value="1"/>
</dbReference>
<keyword evidence="1" id="KW-0812">Transmembrane</keyword>
<evidence type="ECO:0000259" key="2">
    <source>
        <dbReference type="SMART" id="SM00092"/>
    </source>
</evidence>
<keyword evidence="4" id="KW-1185">Reference proteome</keyword>
<dbReference type="SUPFAM" id="SSF54076">
    <property type="entry name" value="RNase A-like"/>
    <property type="match status" value="1"/>
</dbReference>
<feature type="domain" description="Ribonuclease A-domain" evidence="2">
    <location>
        <begin position="82"/>
        <end position="203"/>
    </location>
</feature>
<evidence type="ECO:0000256" key="1">
    <source>
        <dbReference type="SAM" id="Phobius"/>
    </source>
</evidence>
<name>A0A3N0YFA7_ANAGA</name>
<evidence type="ECO:0000313" key="4">
    <source>
        <dbReference type="Proteomes" id="UP000281406"/>
    </source>
</evidence>
<proteinExistence type="predicted"/>
<dbReference type="EMBL" id="RJVU01042818">
    <property type="protein sequence ID" value="ROL44945.1"/>
    <property type="molecule type" value="Genomic_DNA"/>
</dbReference>